<keyword evidence="1" id="KW-1133">Transmembrane helix</keyword>
<dbReference type="EMBL" id="APJZ01000001">
    <property type="protein sequence ID" value="EOD42815.1"/>
    <property type="molecule type" value="Genomic_DNA"/>
</dbReference>
<dbReference type="AlphaFoldDB" id="R1FUP2"/>
<sequence>MITLSIDILEIGNTILSFIMFWIVYSFLFSIPVYLFSKLFLDEYISFPRILAATLVSGFASFYINGIIVYYSNYELYIYGIFLAFIIDLVSYKYIANVSWGAAFVIAIVAILLFAIFVFPFLLIMSGFAMGLKTFSGL</sequence>
<accession>R1FUP2</accession>
<evidence type="ECO:0000313" key="2">
    <source>
        <dbReference type="EMBL" id="EOD42815.1"/>
    </source>
</evidence>
<organism evidence="2 3">
    <name type="scientific">Nanobsidianus stetteri</name>
    <dbReference type="NCBI Taxonomy" id="1294122"/>
    <lineage>
        <taxon>Archaea</taxon>
        <taxon>Nanobdellota</taxon>
        <taxon>Candidatus Nanoarchaeia</taxon>
        <taxon>Nanoarchaeales</taxon>
        <taxon>Nanopusillaceae</taxon>
        <taxon>Candidatus Nanobsidianus</taxon>
    </lineage>
</organism>
<evidence type="ECO:0000256" key="1">
    <source>
        <dbReference type="SAM" id="Phobius"/>
    </source>
</evidence>
<comment type="caution">
    <text evidence="2">The sequence shown here is derived from an EMBL/GenBank/DDBJ whole genome shotgun (WGS) entry which is preliminary data.</text>
</comment>
<name>R1FUP2_NANST</name>
<protein>
    <submittedName>
        <fullName evidence="2">Putative membrane protein</fullName>
    </submittedName>
</protein>
<keyword evidence="1" id="KW-0812">Transmembrane</keyword>
<feature type="transmembrane region" description="Helical" evidence="1">
    <location>
        <begin position="102"/>
        <end position="129"/>
    </location>
</feature>
<feature type="transmembrane region" description="Helical" evidence="1">
    <location>
        <begin position="15"/>
        <end position="37"/>
    </location>
</feature>
<proteinExistence type="predicted"/>
<keyword evidence="3" id="KW-1185">Reference proteome</keyword>
<dbReference type="Proteomes" id="UP000053279">
    <property type="component" value="Unassembled WGS sequence"/>
</dbReference>
<evidence type="ECO:0000313" key="3">
    <source>
        <dbReference type="Proteomes" id="UP000053279"/>
    </source>
</evidence>
<feature type="transmembrane region" description="Helical" evidence="1">
    <location>
        <begin position="49"/>
        <end position="70"/>
    </location>
</feature>
<reference evidence="2 3" key="1">
    <citation type="submission" date="2013-02" db="EMBL/GenBank/DDBJ databases">
        <title>Insights into archaeal evolution and symbiosis from the genomes of a Nanoarchaeon and its crenarchaeal host from Yellowstone National Park.</title>
        <authorList>
            <person name="Podar M."/>
            <person name="Makarova K.S."/>
            <person name="Graham D.E."/>
            <person name="Wolf Y.I."/>
            <person name="Koonin E.V."/>
            <person name="Reysenbach A.-L."/>
        </authorList>
    </citation>
    <scope>NUCLEOTIDE SEQUENCE [LARGE SCALE GENOMIC DNA]</scope>
</reference>
<feature type="transmembrane region" description="Helical" evidence="1">
    <location>
        <begin position="76"/>
        <end position="95"/>
    </location>
</feature>
<keyword evidence="1" id="KW-0472">Membrane</keyword>
<gene>
    <name evidence="2" type="ORF">Nst1_154</name>
</gene>